<proteinExistence type="predicted"/>
<reference evidence="2" key="1">
    <citation type="submission" date="2020-10" db="EMBL/GenBank/DDBJ databases">
        <authorList>
            <person name="Muller C M."/>
        </authorList>
    </citation>
    <scope>NUCLEOTIDE SEQUENCE</scope>
    <source>
        <strain evidence="2">THUN-12</strain>
    </source>
</reference>
<feature type="signal peptide" evidence="1">
    <location>
        <begin position="1"/>
        <end position="15"/>
    </location>
</feature>
<name>A0A9W4GCN1_BLUGR</name>
<accession>A0A9W4GCN1</accession>
<protein>
    <submittedName>
        <fullName evidence="2">BgTH12-03957</fullName>
    </submittedName>
</protein>
<evidence type="ECO:0000313" key="2">
    <source>
        <dbReference type="EMBL" id="CAD6499851.1"/>
    </source>
</evidence>
<sequence length="98" mass="10989">MKLILFMNLFSLSTAFWLFKIFQKKNTISAQCVNEVNKQNFMNHVATQNACTTYAKNGCSDCIVPENSTHCFSGQSLIIKAQFLNYCTMSGASKSLDN</sequence>
<evidence type="ECO:0000313" key="3">
    <source>
        <dbReference type="Proteomes" id="UP000683417"/>
    </source>
</evidence>
<keyword evidence="1" id="KW-0732">Signal</keyword>
<dbReference type="AlphaFoldDB" id="A0A9W4GCN1"/>
<feature type="chain" id="PRO_5040921030" evidence="1">
    <location>
        <begin position="16"/>
        <end position="98"/>
    </location>
</feature>
<comment type="caution">
    <text evidence="2">The sequence shown here is derived from an EMBL/GenBank/DDBJ whole genome shotgun (WGS) entry which is preliminary data.</text>
</comment>
<organism evidence="2 3">
    <name type="scientific">Blumeria graminis f. sp. triticale</name>
    <dbReference type="NCBI Taxonomy" id="1689686"/>
    <lineage>
        <taxon>Eukaryota</taxon>
        <taxon>Fungi</taxon>
        <taxon>Dikarya</taxon>
        <taxon>Ascomycota</taxon>
        <taxon>Pezizomycotina</taxon>
        <taxon>Leotiomycetes</taxon>
        <taxon>Erysiphales</taxon>
        <taxon>Erysiphaceae</taxon>
        <taxon>Blumeria</taxon>
    </lineage>
</organism>
<evidence type="ECO:0000256" key="1">
    <source>
        <dbReference type="SAM" id="SignalP"/>
    </source>
</evidence>
<dbReference type="EMBL" id="CAJHIT010000002">
    <property type="protein sequence ID" value="CAD6499851.1"/>
    <property type="molecule type" value="Genomic_DNA"/>
</dbReference>
<gene>
    <name evidence="2" type="ORF">BGTH12_LOCUS1209</name>
</gene>
<dbReference type="Proteomes" id="UP000683417">
    <property type="component" value="Unassembled WGS sequence"/>
</dbReference>